<dbReference type="AlphaFoldDB" id="A0A1H7Y4U2"/>
<name>A0A1H7Y4U2_9NOCA</name>
<dbReference type="RefSeq" id="WP_281252212.1">
    <property type="nucleotide sequence ID" value="NZ_FOAW01000036.1"/>
</dbReference>
<protein>
    <submittedName>
        <fullName evidence="2">Uncharacterized protein</fullName>
    </submittedName>
</protein>
<reference evidence="3" key="1">
    <citation type="submission" date="2016-10" db="EMBL/GenBank/DDBJ databases">
        <authorList>
            <person name="Varghese N."/>
            <person name="Submissions S."/>
        </authorList>
    </citation>
    <scope>NUCLEOTIDE SEQUENCE [LARGE SCALE GENOMIC DNA]</scope>
    <source>
        <strain evidence="3">DSM 44675</strain>
    </source>
</reference>
<evidence type="ECO:0000256" key="1">
    <source>
        <dbReference type="SAM" id="MobiDB-lite"/>
    </source>
</evidence>
<accession>A0A1H7Y4U2</accession>
<dbReference type="Proteomes" id="UP000198677">
    <property type="component" value="Unassembled WGS sequence"/>
</dbReference>
<feature type="compositionally biased region" description="Acidic residues" evidence="1">
    <location>
        <begin position="11"/>
        <end position="20"/>
    </location>
</feature>
<proteinExistence type="predicted"/>
<evidence type="ECO:0000313" key="3">
    <source>
        <dbReference type="Proteomes" id="UP000198677"/>
    </source>
</evidence>
<dbReference type="EMBL" id="FOAW01000036">
    <property type="protein sequence ID" value="SEM40357.1"/>
    <property type="molecule type" value="Genomic_DNA"/>
</dbReference>
<feature type="compositionally biased region" description="Low complexity" evidence="1">
    <location>
        <begin position="1"/>
        <end position="10"/>
    </location>
</feature>
<evidence type="ECO:0000313" key="2">
    <source>
        <dbReference type="EMBL" id="SEM40357.1"/>
    </source>
</evidence>
<organism evidence="2 3">
    <name type="scientific">Rhodococcus maanshanensis</name>
    <dbReference type="NCBI Taxonomy" id="183556"/>
    <lineage>
        <taxon>Bacteria</taxon>
        <taxon>Bacillati</taxon>
        <taxon>Actinomycetota</taxon>
        <taxon>Actinomycetes</taxon>
        <taxon>Mycobacteriales</taxon>
        <taxon>Nocardiaceae</taxon>
        <taxon>Rhodococcus</taxon>
    </lineage>
</organism>
<gene>
    <name evidence="2" type="ORF">SAMN05444583_13620</name>
</gene>
<feature type="region of interest" description="Disordered" evidence="1">
    <location>
        <begin position="1"/>
        <end position="29"/>
    </location>
</feature>
<keyword evidence="3" id="KW-1185">Reference proteome</keyword>
<sequence length="41" mass="4226">MPEIPVVTEPEPVDTEEEEASGSLDLGSVDFGSVDFGSIGS</sequence>